<name>A0ABP7U2K9_9FLAO</name>
<gene>
    <name evidence="1" type="ORF">GCM10022386_19650</name>
</gene>
<evidence type="ECO:0000313" key="2">
    <source>
        <dbReference type="Proteomes" id="UP001500968"/>
    </source>
</evidence>
<protein>
    <submittedName>
        <fullName evidence="1">Uncharacterized protein</fullName>
    </submittedName>
</protein>
<keyword evidence="2" id="KW-1185">Reference proteome</keyword>
<dbReference type="EMBL" id="BAABCR010000015">
    <property type="protein sequence ID" value="GAA4034788.1"/>
    <property type="molecule type" value="Genomic_DNA"/>
</dbReference>
<evidence type="ECO:0000313" key="1">
    <source>
        <dbReference type="EMBL" id="GAA4034788.1"/>
    </source>
</evidence>
<comment type="caution">
    <text evidence="1">The sequence shown here is derived from an EMBL/GenBank/DDBJ whole genome shotgun (WGS) entry which is preliminary data.</text>
</comment>
<proteinExistence type="predicted"/>
<sequence>MPLMNYKNILFSLGFFILLLMNIFKQKSPDEKNSVNDGRNVWLNFGSSRQKGLPTF</sequence>
<accession>A0ABP7U2K9</accession>
<dbReference type="Proteomes" id="UP001500968">
    <property type="component" value="Unassembled WGS sequence"/>
</dbReference>
<reference evidence="2" key="1">
    <citation type="journal article" date="2019" name="Int. J. Syst. Evol. Microbiol.">
        <title>The Global Catalogue of Microorganisms (GCM) 10K type strain sequencing project: providing services to taxonomists for standard genome sequencing and annotation.</title>
        <authorList>
            <consortium name="The Broad Institute Genomics Platform"/>
            <consortium name="The Broad Institute Genome Sequencing Center for Infectious Disease"/>
            <person name="Wu L."/>
            <person name="Ma J."/>
        </authorList>
    </citation>
    <scope>NUCLEOTIDE SEQUENCE [LARGE SCALE GENOMIC DNA]</scope>
    <source>
        <strain evidence="2">JCM 17064</strain>
    </source>
</reference>
<organism evidence="1 2">
    <name type="scientific">Flavobacterium cheonhonense</name>
    <dbReference type="NCBI Taxonomy" id="706185"/>
    <lineage>
        <taxon>Bacteria</taxon>
        <taxon>Pseudomonadati</taxon>
        <taxon>Bacteroidota</taxon>
        <taxon>Flavobacteriia</taxon>
        <taxon>Flavobacteriales</taxon>
        <taxon>Flavobacteriaceae</taxon>
        <taxon>Flavobacterium</taxon>
    </lineage>
</organism>